<keyword evidence="4" id="KW-1185">Reference proteome</keyword>
<dbReference type="STRING" id="658167.SAMN04488135_108110"/>
<dbReference type="EMBL" id="FQXE01000008">
    <property type="protein sequence ID" value="SHI07714.1"/>
    <property type="molecule type" value="Genomic_DNA"/>
</dbReference>
<comment type="similarity">
    <text evidence="1">Belongs to the UPF0065 (bug) family.</text>
</comment>
<evidence type="ECO:0000256" key="2">
    <source>
        <dbReference type="SAM" id="SignalP"/>
    </source>
</evidence>
<dbReference type="PANTHER" id="PTHR42928:SF5">
    <property type="entry name" value="BLR1237 PROTEIN"/>
    <property type="match status" value="1"/>
</dbReference>
<dbReference type="SUPFAM" id="SSF53850">
    <property type="entry name" value="Periplasmic binding protein-like II"/>
    <property type="match status" value="1"/>
</dbReference>
<protein>
    <submittedName>
        <fullName evidence="3">Tripartite-type tricarboxylate transporter, receptor component TctC</fullName>
    </submittedName>
</protein>
<feature type="signal peptide" evidence="2">
    <location>
        <begin position="1"/>
        <end position="43"/>
    </location>
</feature>
<proteinExistence type="inferred from homology"/>
<keyword evidence="3" id="KW-0675">Receptor</keyword>
<dbReference type="AlphaFoldDB" id="A0A1M5Y7C8"/>
<evidence type="ECO:0000256" key="1">
    <source>
        <dbReference type="ARBA" id="ARBA00006987"/>
    </source>
</evidence>
<name>A0A1M5Y7C8_9BURK</name>
<dbReference type="InterPro" id="IPR042100">
    <property type="entry name" value="Bug_dom1"/>
</dbReference>
<dbReference type="CDD" id="cd07012">
    <property type="entry name" value="PBP2_Bug_TTT"/>
    <property type="match status" value="1"/>
</dbReference>
<organism evidence="3 4">
    <name type="scientific">Pollutimonas bauzanensis</name>
    <dbReference type="NCBI Taxonomy" id="658167"/>
    <lineage>
        <taxon>Bacteria</taxon>
        <taxon>Pseudomonadati</taxon>
        <taxon>Pseudomonadota</taxon>
        <taxon>Betaproteobacteria</taxon>
        <taxon>Burkholderiales</taxon>
        <taxon>Alcaligenaceae</taxon>
        <taxon>Pollutimonas</taxon>
    </lineage>
</organism>
<keyword evidence="2" id="KW-0732">Signal</keyword>
<evidence type="ECO:0000313" key="4">
    <source>
        <dbReference type="Proteomes" id="UP000184226"/>
    </source>
</evidence>
<gene>
    <name evidence="3" type="ORF">SAMN04488135_108110</name>
</gene>
<dbReference type="InterPro" id="IPR006311">
    <property type="entry name" value="TAT_signal"/>
</dbReference>
<dbReference type="Gene3D" id="3.40.190.10">
    <property type="entry name" value="Periplasmic binding protein-like II"/>
    <property type="match status" value="1"/>
</dbReference>
<dbReference type="RefSeq" id="WP_073104363.1">
    <property type="nucleotide sequence ID" value="NZ_FQXE01000008.1"/>
</dbReference>
<dbReference type="PANTHER" id="PTHR42928">
    <property type="entry name" value="TRICARBOXYLATE-BINDING PROTEIN"/>
    <property type="match status" value="1"/>
</dbReference>
<dbReference type="Pfam" id="PF03401">
    <property type="entry name" value="TctC"/>
    <property type="match status" value="1"/>
</dbReference>
<dbReference type="OrthoDB" id="9780943at2"/>
<dbReference type="PROSITE" id="PS51318">
    <property type="entry name" value="TAT"/>
    <property type="match status" value="1"/>
</dbReference>
<reference evidence="3 4" key="1">
    <citation type="submission" date="2016-11" db="EMBL/GenBank/DDBJ databases">
        <authorList>
            <person name="Jaros S."/>
            <person name="Januszkiewicz K."/>
            <person name="Wedrychowicz H."/>
        </authorList>
    </citation>
    <scope>NUCLEOTIDE SEQUENCE [LARGE SCALE GENOMIC DNA]</scope>
    <source>
        <strain evidence="3 4">CGMCC 1.10190</strain>
    </source>
</reference>
<evidence type="ECO:0000313" key="3">
    <source>
        <dbReference type="EMBL" id="SHI07714.1"/>
    </source>
</evidence>
<sequence length="344" mass="36557">MASNKQFQKTNRYAPVLSRRSVLKAGMATLAIPFMGASSAAYAQQEAWPNRAVRFVVPFSPGGAADTSARTVGQKVGEILGQSIIIENRTGGNAVVAALTVLQAPKDGYTLIWDAANQLTNPLLVKNLKFDYETAFQPITMAVRVPQVLAVRQDFPAQTLKEFVDYVKAHPNAVSCGTPPSGAMAHLALVHFQKLSGMQMIHTPYRGGADAGRDLMGGQIDSALITLSTARGALEMGKIRILGLTSLERSPAFPNIPTIAEQGYPGYDMDDWFGLFAAAGTPDAVVTRAQAAVAEAARDPALIAAIAPTAAVLVANTPQEFTAWLAQQRKLLAKLIQDANISIG</sequence>
<feature type="chain" id="PRO_5012386908" evidence="2">
    <location>
        <begin position="44"/>
        <end position="344"/>
    </location>
</feature>
<dbReference type="Proteomes" id="UP000184226">
    <property type="component" value="Unassembled WGS sequence"/>
</dbReference>
<accession>A0A1M5Y7C8</accession>
<dbReference type="InterPro" id="IPR005064">
    <property type="entry name" value="BUG"/>
</dbReference>
<dbReference type="PIRSF" id="PIRSF017082">
    <property type="entry name" value="YflP"/>
    <property type="match status" value="1"/>
</dbReference>
<dbReference type="Gene3D" id="3.40.190.150">
    <property type="entry name" value="Bordetella uptake gene, domain 1"/>
    <property type="match status" value="1"/>
</dbReference>